<dbReference type="PIRSF" id="PIRSF006386">
    <property type="entry name" value="HCCAis_GSTk"/>
    <property type="match status" value="1"/>
</dbReference>
<comment type="catalytic activity">
    <reaction evidence="1">
        <text>2-hydroxychromene-2-carboxylate = (3E)-4-(2-hydroxyphenyl)-2-oxobut-3-enoate</text>
        <dbReference type="Rhea" id="RHEA:27401"/>
        <dbReference type="ChEBI" id="CHEBI:59350"/>
        <dbReference type="ChEBI" id="CHEBI:59353"/>
        <dbReference type="EC" id="5.99.1.4"/>
    </reaction>
</comment>
<dbReference type="InterPro" id="IPR001853">
    <property type="entry name" value="DSBA-like_thioredoxin_dom"/>
</dbReference>
<dbReference type="EC" id="5.99.1.4" evidence="1"/>
<evidence type="ECO:0000313" key="4">
    <source>
        <dbReference type="EMBL" id="BAF86745.1"/>
    </source>
</evidence>
<comment type="similarity">
    <text evidence="1">Belongs to the GST superfamily. NadH family.</text>
</comment>
<dbReference type="RefSeq" id="WP_012169278.1">
    <property type="nucleotide sequence ID" value="NC_009937.1"/>
</dbReference>
<dbReference type="InterPro" id="IPR044087">
    <property type="entry name" value="NahD-like"/>
</dbReference>
<reference evidence="4 5" key="5">
    <citation type="journal article" date="2010" name="Appl. Environ. Microbiol.">
        <title>phrR-like gene praR of Azorhizobium caulinodans ORS571 is essential for symbiosis with Sesbania rostrata and is involved in expression of reb genes.</title>
        <authorList>
            <person name="Akiba N."/>
            <person name="Aono T."/>
            <person name="Toyazaki H."/>
            <person name="Sato S."/>
            <person name="Oyaizu H."/>
        </authorList>
    </citation>
    <scope>NUCLEOTIDE SEQUENCE [LARGE SCALE GENOMIC DNA]</scope>
    <source>
        <strain evidence="5">ATCC 43989 / DSM 5975 / JCM 20966 / LMG 6465 / NBRC 14845 / NCIMB 13405 / ORS 571</strain>
    </source>
</reference>
<dbReference type="GO" id="GO:1901170">
    <property type="term" value="P:naphthalene catabolic process"/>
    <property type="evidence" value="ECO:0007669"/>
    <property type="project" value="InterPro"/>
</dbReference>
<keyword evidence="5" id="KW-1185">Reference proteome</keyword>
<reference evidence="4 5" key="4">
    <citation type="journal article" date="2009" name="Appl. Environ. Microbiol.">
        <title>Comparative genome-wide transcriptional profiling of Azorhizobium caulinodans ORS571 grown under free-living and symbiotic conditions.</title>
        <authorList>
            <person name="Tsukada S."/>
            <person name="Aono T."/>
            <person name="Akiba N."/>
            <person name="Lee KB."/>
            <person name="Liu CT."/>
            <person name="Toyazaki H."/>
            <person name="Oyaizu H."/>
        </authorList>
    </citation>
    <scope>NUCLEOTIDE SEQUENCE [LARGE SCALE GENOMIC DNA]</scope>
    <source>
        <strain evidence="5">ATCC 43989 / DSM 5975 / JCM 20966 / LMG 6465 / NBRC 14845 / NCIMB 13405 / ORS 571</strain>
    </source>
</reference>
<dbReference type="Pfam" id="PF01323">
    <property type="entry name" value="DSBA"/>
    <property type="match status" value="1"/>
</dbReference>
<dbReference type="GO" id="GO:0004364">
    <property type="term" value="F:glutathione transferase activity"/>
    <property type="evidence" value="ECO:0007669"/>
    <property type="project" value="TreeGrafter"/>
</dbReference>
<dbReference type="InterPro" id="IPR051924">
    <property type="entry name" value="GST_Kappa/NadH"/>
</dbReference>
<dbReference type="STRING" id="438753.AZC_0747"/>
<keyword evidence="1 4" id="KW-0413">Isomerase</keyword>
<protein>
    <recommendedName>
        <fullName evidence="1">2-hydroxychromene-2-carboxylate isomerase</fullName>
        <ecNumber evidence="1">5.99.1.4</ecNumber>
    </recommendedName>
</protein>
<reference evidence="4 5" key="3">
    <citation type="journal article" date="2008" name="BMC Genomics">
        <title>The genome of the versatile nitrogen fixer Azorhizobium caulinodans ORS571.</title>
        <authorList>
            <person name="Lee KB."/>
            <person name="Backer P.D."/>
            <person name="Aono T."/>
            <person name="Liu CT."/>
            <person name="Suzuki S."/>
            <person name="Suzuki T."/>
            <person name="Kaneko T."/>
            <person name="Yamada M."/>
            <person name="Tabata S."/>
            <person name="Kupfer D.M."/>
            <person name="Najar F.Z."/>
            <person name="Wiley G.B."/>
            <person name="Roe B."/>
            <person name="Binnewies T.T."/>
            <person name="Ussery D.W."/>
            <person name="D'Haeze W."/>
            <person name="Herder J.D."/>
            <person name="Gevers D."/>
            <person name="Vereecke D."/>
            <person name="Holsters M."/>
            <person name="Oyaizu H."/>
        </authorList>
    </citation>
    <scope>NUCLEOTIDE SEQUENCE [LARGE SCALE GENOMIC DNA]</scope>
    <source>
        <strain evidence="5">ATCC 43989 / DSM 5975 / JCM 20966 / LMG 6465 / NBRC 14845 / NCIMB 13405 / ORS 571</strain>
    </source>
</reference>
<sequence length="208" mass="22590">MRRPSLDFYYEFSSPYSYLSAVRIGPLAEAAGVHVTWKPFLLGPIFAELGYSSSPFVDVPLKGEHMWRDVQRLAVHYGLPDVVRPDFFPLNTLLAARVALHLNDASRPGFTVAAFKALFAKGRDISDREVVRQVLAGLGHYCDHVIDAAETAENKAALKARVEEARAAGVFGAPTFITDDGELFWGNDRLEMAIAHAAAGGATAAKAS</sequence>
<dbReference type="InterPro" id="IPR014440">
    <property type="entry name" value="HCCAis_GSTk"/>
</dbReference>
<dbReference type="Proteomes" id="UP000000270">
    <property type="component" value="Chromosome"/>
</dbReference>
<organism evidence="4 5">
    <name type="scientific">Azorhizobium caulinodans (strain ATCC 43989 / DSM 5975 / JCM 20966 / LMG 6465 / NBRC 14845 / NCIMB 13405 / ORS 571)</name>
    <dbReference type="NCBI Taxonomy" id="438753"/>
    <lineage>
        <taxon>Bacteria</taxon>
        <taxon>Pseudomonadati</taxon>
        <taxon>Pseudomonadota</taxon>
        <taxon>Alphaproteobacteria</taxon>
        <taxon>Hyphomicrobiales</taxon>
        <taxon>Xanthobacteraceae</taxon>
        <taxon>Azorhizobium</taxon>
    </lineage>
</organism>
<reference evidence="4 5" key="6">
    <citation type="journal article" date="2011" name="Appl. Environ. Microbiol.">
        <title>Involvement of the azorhizobial chromosome partition gene (parA) in the onset of bacteroid differentiation during Sesbania rostrata stem nodule development.</title>
        <authorList>
            <person name="Liu CT."/>
            <person name="Lee KB."/>
            <person name="Wang YS."/>
            <person name="Peng MH."/>
            <person name="Lee KT."/>
            <person name="Suzuki S."/>
            <person name="Suzuki T."/>
            <person name="Oyaizu H."/>
        </authorList>
    </citation>
    <scope>NUCLEOTIDE SEQUENCE [LARGE SCALE GENOMIC DNA]</scope>
    <source>
        <strain evidence="5">ATCC 43989 / DSM 5975 / JCM 20966 / LMG 6465 / NBRC 14845 / NCIMB 13405 / ORS 571</strain>
    </source>
</reference>
<evidence type="ECO:0000256" key="2">
    <source>
        <dbReference type="PIRSR" id="PIRSR006386-1"/>
    </source>
</evidence>
<dbReference type="PANTHER" id="PTHR42943:SF2">
    <property type="entry name" value="GLUTATHIONE S-TRANSFERASE KAPPA 1"/>
    <property type="match status" value="1"/>
</dbReference>
<dbReference type="Gene3D" id="3.40.30.10">
    <property type="entry name" value="Glutaredoxin"/>
    <property type="match status" value="1"/>
</dbReference>
<dbReference type="SUPFAM" id="SSF52833">
    <property type="entry name" value="Thioredoxin-like"/>
    <property type="match status" value="1"/>
</dbReference>
<evidence type="ECO:0000256" key="1">
    <source>
        <dbReference type="PIRNR" id="PIRNR006386"/>
    </source>
</evidence>
<proteinExistence type="inferred from homology"/>
<dbReference type="InterPro" id="IPR036249">
    <property type="entry name" value="Thioredoxin-like_sf"/>
</dbReference>
<name>A8IQ60_AZOC5</name>
<accession>A8IQ60</accession>
<feature type="active site" description="Nucleophile" evidence="2">
    <location>
        <position position="14"/>
    </location>
</feature>
<dbReference type="PANTHER" id="PTHR42943">
    <property type="entry name" value="GLUTATHIONE S-TRANSFERASE KAPPA"/>
    <property type="match status" value="1"/>
</dbReference>
<dbReference type="GO" id="GO:0004602">
    <property type="term" value="F:glutathione peroxidase activity"/>
    <property type="evidence" value="ECO:0007669"/>
    <property type="project" value="TreeGrafter"/>
</dbReference>
<gene>
    <name evidence="4" type="ordered locus">AZC_0747</name>
</gene>
<dbReference type="GO" id="GO:0018845">
    <property type="term" value="F:2-hydroxychromene-2-carboxylate isomerase activity"/>
    <property type="evidence" value="ECO:0007669"/>
    <property type="project" value="UniProtKB-UniRule"/>
</dbReference>
<dbReference type="CDD" id="cd03022">
    <property type="entry name" value="DsbA_HCCA_Iso"/>
    <property type="match status" value="1"/>
</dbReference>
<evidence type="ECO:0000313" key="5">
    <source>
        <dbReference type="Proteomes" id="UP000000270"/>
    </source>
</evidence>
<dbReference type="KEGG" id="azc:AZC_0747"/>
<dbReference type="GO" id="GO:0006749">
    <property type="term" value="P:glutathione metabolic process"/>
    <property type="evidence" value="ECO:0007669"/>
    <property type="project" value="TreeGrafter"/>
</dbReference>
<dbReference type="eggNOG" id="COG3917">
    <property type="taxonomic scope" value="Bacteria"/>
</dbReference>
<reference evidence="5" key="2">
    <citation type="submission" date="2007-04" db="EMBL/GenBank/DDBJ databases">
        <title>Complete genome sequence of the nitrogen-fixing bacterium Azorhizobium caulinodans ORS571.</title>
        <authorList>
            <person name="Lee K.B."/>
            <person name="Backer P.D."/>
            <person name="Aono T."/>
            <person name="Liu C.T."/>
            <person name="Suzuki S."/>
            <person name="Suzuki T."/>
            <person name="Kaneko T."/>
            <person name="Yamada M."/>
            <person name="Tabata S."/>
            <person name="Kupfer D.M."/>
            <person name="Najar F.Z."/>
            <person name="Wiley G.B."/>
            <person name="Roe B."/>
            <person name="Binnewies T."/>
            <person name="Ussery D."/>
            <person name="Vereecke D."/>
            <person name="Gevers D."/>
            <person name="Holsters M."/>
            <person name="Oyaizu H."/>
        </authorList>
    </citation>
    <scope>NUCLEOTIDE SEQUENCE [LARGE SCALE GENOMIC DNA]</scope>
    <source>
        <strain evidence="5">ATCC 43989 / DSM 5975 / JCM 20966 / LMG 6465 / NBRC 14845 / NCIMB 13405 / ORS 571</strain>
    </source>
</reference>
<dbReference type="AlphaFoldDB" id="A8IQ60"/>
<dbReference type="EMBL" id="AP009384">
    <property type="protein sequence ID" value="BAF86745.1"/>
    <property type="molecule type" value="Genomic_DNA"/>
</dbReference>
<evidence type="ECO:0000259" key="3">
    <source>
        <dbReference type="Pfam" id="PF01323"/>
    </source>
</evidence>
<feature type="domain" description="DSBA-like thioredoxin" evidence="3">
    <location>
        <begin position="6"/>
        <end position="192"/>
    </location>
</feature>
<dbReference type="HOGENOM" id="CLU_069253_1_3_5"/>
<reference evidence="4 5" key="1">
    <citation type="journal article" date="2007" name="Appl. Environ. Microbiol.">
        <title>Rhizobial factors required for stem nodule maturation and maintenance in Sesbania rostrata-Azorhizobium caulinodans ORS571 symbiosis.</title>
        <authorList>
            <person name="Suzuki S."/>
            <person name="Aono T."/>
            <person name="Lee KB."/>
            <person name="Suzuki T."/>
            <person name="Liu CT."/>
            <person name="Miwa H."/>
            <person name="Wakao S."/>
            <person name="Iki T."/>
            <person name="Oyaizu H."/>
        </authorList>
    </citation>
    <scope>NUCLEOTIDE SEQUENCE [LARGE SCALE GENOMIC DNA]</scope>
    <source>
        <strain evidence="5">ATCC 43989 / DSM 5975 / JCM 20966 / LMG 6465 / NBRC 14845 / NCIMB 13405 / ORS 571</strain>
    </source>
</reference>